<name>A0ABZ2G0W9_9SPHN</name>
<dbReference type="InterPro" id="IPR001478">
    <property type="entry name" value="PDZ"/>
</dbReference>
<evidence type="ECO:0000313" key="2">
    <source>
        <dbReference type="EMBL" id="WWM69465.1"/>
    </source>
</evidence>
<dbReference type="Proteomes" id="UP001382935">
    <property type="component" value="Chromosome"/>
</dbReference>
<organism evidence="2 3">
    <name type="scientific">Sphingomonas kaistensis</name>
    <dbReference type="NCBI Taxonomy" id="298708"/>
    <lineage>
        <taxon>Bacteria</taxon>
        <taxon>Pseudomonadati</taxon>
        <taxon>Pseudomonadota</taxon>
        <taxon>Alphaproteobacteria</taxon>
        <taxon>Sphingomonadales</taxon>
        <taxon>Sphingomonadaceae</taxon>
        <taxon>Sphingomonas</taxon>
    </lineage>
</organism>
<keyword evidence="3" id="KW-1185">Reference proteome</keyword>
<gene>
    <name evidence="2" type="ORF">V6R86_01810</name>
</gene>
<proteinExistence type="predicted"/>
<feature type="domain" description="PDZ" evidence="1">
    <location>
        <begin position="148"/>
        <end position="222"/>
    </location>
</feature>
<evidence type="ECO:0000313" key="3">
    <source>
        <dbReference type="Proteomes" id="UP001382935"/>
    </source>
</evidence>
<protein>
    <submittedName>
        <fullName evidence="2">PDZ domain-containing protein</fullName>
    </submittedName>
</protein>
<evidence type="ECO:0000259" key="1">
    <source>
        <dbReference type="SMART" id="SM00228"/>
    </source>
</evidence>
<dbReference type="Pfam" id="PF13180">
    <property type="entry name" value="PDZ_2"/>
    <property type="match status" value="1"/>
</dbReference>
<dbReference type="Pfam" id="PF09851">
    <property type="entry name" value="SHOCT"/>
    <property type="match status" value="1"/>
</dbReference>
<accession>A0ABZ2G0W9</accession>
<dbReference type="InterPro" id="IPR018649">
    <property type="entry name" value="SHOCT"/>
</dbReference>
<dbReference type="EMBL" id="CP145607">
    <property type="protein sequence ID" value="WWM69465.1"/>
    <property type="molecule type" value="Genomic_DNA"/>
</dbReference>
<dbReference type="RefSeq" id="WP_338501534.1">
    <property type="nucleotide sequence ID" value="NZ_CP145607.1"/>
</dbReference>
<dbReference type="SMART" id="SM00228">
    <property type="entry name" value="PDZ"/>
    <property type="match status" value="1"/>
</dbReference>
<dbReference type="Gene3D" id="2.30.42.10">
    <property type="match status" value="1"/>
</dbReference>
<reference evidence="2 3" key="1">
    <citation type="submission" date="2024-02" db="EMBL/GenBank/DDBJ databases">
        <title>Full genome sequence of Sphingomonas kaistensis.</title>
        <authorList>
            <person name="Poletto B.L."/>
            <person name="Silva G."/>
            <person name="Galante D."/>
            <person name="Campos K.R."/>
            <person name="Santos M.B.N."/>
            <person name="Sacchi C.T."/>
        </authorList>
    </citation>
    <scope>NUCLEOTIDE SEQUENCE [LARGE SCALE GENOMIC DNA]</scope>
    <source>
        <strain evidence="2 3">MA4R</strain>
    </source>
</reference>
<dbReference type="InterPro" id="IPR036034">
    <property type="entry name" value="PDZ_sf"/>
</dbReference>
<dbReference type="SUPFAM" id="SSF50156">
    <property type="entry name" value="PDZ domain-like"/>
    <property type="match status" value="1"/>
</dbReference>
<sequence length="290" mass="31076">MSLASPALADKYFAVTPSGATETLFADKPQTVSGQLAARCMDAKWTVVSSTPNHVTCEAPLNMGQSILGQMLMGNSYSTPPRRFYRFGIAEINGISRVQATGWMELQMAFGQIKRNDFSGPEFHNSAMNFMASAGGKLPPGTTFPNHAVLGFESEQASLGKINVPRVTKIEPGSAAEKSGMQVGDLVTRVAGERLKSQNDYLDAAAKAASSSTYEVEVMRSGKALKLTLQRAFRPAWTEQVVAIAPSATTLPQQVPTSVADELAKLAKLRSDGVLSEQEFLAQKSKLLGQ</sequence>